<dbReference type="Proteomes" id="UP001271769">
    <property type="component" value="Unassembled WGS sequence"/>
</dbReference>
<sequence length="155" mass="16636">MARRLARAEAAVADLAKSYVTWASADVDKCTEHLATARAVQPVANIPEGAVDDRMIAVQALYAIAHNIKGQGSSFGFPLMTRLGDSLCRLTRAKRPIPDADLNLIQAHLDAMRLVLAQNIRGDGGAIGDKLAQRLEAMVMEIVGPVPQPDADLIR</sequence>
<comment type="caution">
    <text evidence="1">The sequence shown here is derived from an EMBL/GenBank/DDBJ whole genome shotgun (WGS) entry which is preliminary data.</text>
</comment>
<keyword evidence="2" id="KW-1185">Reference proteome</keyword>
<dbReference type="InterPro" id="IPR036641">
    <property type="entry name" value="HPT_dom_sf"/>
</dbReference>
<dbReference type="RefSeq" id="WP_320500299.1">
    <property type="nucleotide sequence ID" value="NZ_JAXCLX010000001.1"/>
</dbReference>
<dbReference type="EMBL" id="JAXCLX010000001">
    <property type="protein sequence ID" value="MDY0871876.1"/>
    <property type="molecule type" value="Genomic_DNA"/>
</dbReference>
<evidence type="ECO:0000313" key="1">
    <source>
        <dbReference type="EMBL" id="MDY0871876.1"/>
    </source>
</evidence>
<evidence type="ECO:0000313" key="2">
    <source>
        <dbReference type="Proteomes" id="UP001271769"/>
    </source>
</evidence>
<organism evidence="1 2">
    <name type="scientific">Dongia rigui</name>
    <dbReference type="NCBI Taxonomy" id="940149"/>
    <lineage>
        <taxon>Bacteria</taxon>
        <taxon>Pseudomonadati</taxon>
        <taxon>Pseudomonadota</taxon>
        <taxon>Alphaproteobacteria</taxon>
        <taxon>Rhodospirillales</taxon>
        <taxon>Dongiaceae</taxon>
        <taxon>Dongia</taxon>
    </lineage>
</organism>
<dbReference type="SUPFAM" id="SSF47226">
    <property type="entry name" value="Histidine-containing phosphotransfer domain, HPT domain"/>
    <property type="match status" value="1"/>
</dbReference>
<gene>
    <name evidence="1" type="ORF">SMD31_08075</name>
</gene>
<accession>A0ABU5DZA0</accession>
<name>A0ABU5DZA0_9PROT</name>
<reference evidence="1 2" key="1">
    <citation type="journal article" date="2013" name="Antonie Van Leeuwenhoek">
        <title>Dongia rigui sp. nov., isolated from freshwater of a large wetland in Korea.</title>
        <authorList>
            <person name="Baik K.S."/>
            <person name="Hwang Y.M."/>
            <person name="Choi J.S."/>
            <person name="Kwon J."/>
            <person name="Seong C.N."/>
        </authorList>
    </citation>
    <scope>NUCLEOTIDE SEQUENCE [LARGE SCALE GENOMIC DNA]</scope>
    <source>
        <strain evidence="1 2">04SU4-P</strain>
    </source>
</reference>
<proteinExistence type="predicted"/>
<protein>
    <submittedName>
        <fullName evidence="1">Hpt domain-containing protein</fullName>
    </submittedName>
</protein>
<dbReference type="Gene3D" id="1.20.120.160">
    <property type="entry name" value="HPT domain"/>
    <property type="match status" value="1"/>
</dbReference>